<feature type="compositionally biased region" description="Polar residues" evidence="8">
    <location>
        <begin position="1"/>
        <end position="13"/>
    </location>
</feature>
<feature type="compositionally biased region" description="Polar residues" evidence="8">
    <location>
        <begin position="601"/>
        <end position="610"/>
    </location>
</feature>
<evidence type="ECO:0000256" key="4">
    <source>
        <dbReference type="ARBA" id="ARBA00022840"/>
    </source>
</evidence>
<keyword evidence="3 6" id="KW-0547">Nucleotide-binding</keyword>
<dbReference type="CDD" id="cd01372">
    <property type="entry name" value="KISc_KIF4"/>
    <property type="match status" value="1"/>
</dbReference>
<evidence type="ECO:0000256" key="3">
    <source>
        <dbReference type="ARBA" id="ARBA00022741"/>
    </source>
</evidence>
<dbReference type="InterPro" id="IPR001752">
    <property type="entry name" value="Kinesin_motor_dom"/>
</dbReference>
<evidence type="ECO:0000256" key="8">
    <source>
        <dbReference type="SAM" id="MobiDB-lite"/>
    </source>
</evidence>
<feature type="compositionally biased region" description="Basic and acidic residues" evidence="8">
    <location>
        <begin position="1431"/>
        <end position="1455"/>
    </location>
</feature>
<evidence type="ECO:0000256" key="6">
    <source>
        <dbReference type="PROSITE-ProRule" id="PRU00283"/>
    </source>
</evidence>
<dbReference type="Gene3D" id="3.40.850.10">
    <property type="entry name" value="Kinesin motor domain"/>
    <property type="match status" value="1"/>
</dbReference>
<protein>
    <recommendedName>
        <fullName evidence="9">Kinesin motor domain-containing protein</fullName>
    </recommendedName>
</protein>
<feature type="compositionally biased region" description="Polar residues" evidence="8">
    <location>
        <begin position="22"/>
        <end position="53"/>
    </location>
</feature>
<dbReference type="SUPFAM" id="SSF52540">
    <property type="entry name" value="P-loop containing nucleoside triphosphate hydrolases"/>
    <property type="match status" value="1"/>
</dbReference>
<dbReference type="InterPro" id="IPR036961">
    <property type="entry name" value="Kinesin_motor_dom_sf"/>
</dbReference>
<feature type="coiled-coil region" evidence="7">
    <location>
        <begin position="1829"/>
        <end position="1891"/>
    </location>
</feature>
<feature type="coiled-coil region" evidence="7">
    <location>
        <begin position="1356"/>
        <end position="1397"/>
    </location>
</feature>
<name>A0A9W8ECD5_9FUNG</name>
<dbReference type="PRINTS" id="PR00380">
    <property type="entry name" value="KINESINHEAVY"/>
</dbReference>
<dbReference type="InterPro" id="IPR019821">
    <property type="entry name" value="Kinesin_motor_CS"/>
</dbReference>
<evidence type="ECO:0000259" key="9">
    <source>
        <dbReference type="PROSITE" id="PS50067"/>
    </source>
</evidence>
<dbReference type="SMART" id="SM00129">
    <property type="entry name" value="KISc"/>
    <property type="match status" value="1"/>
</dbReference>
<proteinExistence type="inferred from homology"/>
<dbReference type="GO" id="GO:0005737">
    <property type="term" value="C:cytoplasm"/>
    <property type="evidence" value="ECO:0007669"/>
    <property type="project" value="UniProtKB-SubCell"/>
</dbReference>
<feature type="region of interest" description="Disordered" evidence="8">
    <location>
        <begin position="753"/>
        <end position="783"/>
    </location>
</feature>
<dbReference type="GO" id="GO:0003777">
    <property type="term" value="F:microtubule motor activity"/>
    <property type="evidence" value="ECO:0007669"/>
    <property type="project" value="InterPro"/>
</dbReference>
<dbReference type="PANTHER" id="PTHR47969:SF15">
    <property type="entry name" value="CHROMOSOME-ASSOCIATED KINESIN KIF4A-RELATED"/>
    <property type="match status" value="1"/>
</dbReference>
<comment type="caution">
    <text evidence="10">The sequence shown here is derived from an EMBL/GenBank/DDBJ whole genome shotgun (WGS) entry which is preliminary data.</text>
</comment>
<feature type="region of interest" description="Disordered" evidence="8">
    <location>
        <begin position="1934"/>
        <end position="1953"/>
    </location>
</feature>
<dbReference type="PROSITE" id="PS00411">
    <property type="entry name" value="KINESIN_MOTOR_1"/>
    <property type="match status" value="1"/>
</dbReference>
<feature type="coiled-coil region" evidence="7">
    <location>
        <begin position="1153"/>
        <end position="1271"/>
    </location>
</feature>
<keyword evidence="4 6" id="KW-0067">ATP-binding</keyword>
<feature type="region of interest" description="Disordered" evidence="8">
    <location>
        <begin position="939"/>
        <end position="964"/>
    </location>
</feature>
<feature type="region of interest" description="Disordered" evidence="8">
    <location>
        <begin position="1"/>
        <end position="64"/>
    </location>
</feature>
<feature type="binding site" evidence="6">
    <location>
        <begin position="173"/>
        <end position="180"/>
    </location>
    <ligand>
        <name>ATP</name>
        <dbReference type="ChEBI" id="CHEBI:30616"/>
    </ligand>
</feature>
<feature type="region of interest" description="Disordered" evidence="8">
    <location>
        <begin position="320"/>
        <end position="351"/>
    </location>
</feature>
<evidence type="ECO:0000256" key="7">
    <source>
        <dbReference type="SAM" id="Coils"/>
    </source>
</evidence>
<feature type="compositionally biased region" description="Polar residues" evidence="8">
    <location>
        <begin position="1123"/>
        <end position="1141"/>
    </location>
</feature>
<keyword evidence="2" id="KW-0963">Cytoplasm</keyword>
<reference evidence="10" key="1">
    <citation type="submission" date="2022-07" db="EMBL/GenBank/DDBJ databases">
        <title>Phylogenomic reconstructions and comparative analyses of Kickxellomycotina fungi.</title>
        <authorList>
            <person name="Reynolds N.K."/>
            <person name="Stajich J.E."/>
            <person name="Barry K."/>
            <person name="Grigoriev I.V."/>
            <person name="Crous P."/>
            <person name="Smith M.E."/>
        </authorList>
    </citation>
    <scope>NUCLEOTIDE SEQUENCE</scope>
    <source>
        <strain evidence="10">RSA 567</strain>
    </source>
</reference>
<evidence type="ECO:0000256" key="2">
    <source>
        <dbReference type="ARBA" id="ARBA00022490"/>
    </source>
</evidence>
<feature type="domain" description="Kinesin motor" evidence="9">
    <location>
        <begin position="69"/>
        <end position="470"/>
    </location>
</feature>
<dbReference type="GO" id="GO:0051231">
    <property type="term" value="P:spindle elongation"/>
    <property type="evidence" value="ECO:0007669"/>
    <property type="project" value="TreeGrafter"/>
</dbReference>
<feature type="coiled-coil region" evidence="7">
    <location>
        <begin position="2108"/>
        <end position="2205"/>
    </location>
</feature>
<feature type="coiled-coil region" evidence="7">
    <location>
        <begin position="484"/>
        <end position="511"/>
    </location>
</feature>
<evidence type="ECO:0000256" key="1">
    <source>
        <dbReference type="ARBA" id="ARBA00004496"/>
    </source>
</evidence>
<dbReference type="PANTHER" id="PTHR47969">
    <property type="entry name" value="CHROMOSOME-ASSOCIATED KINESIN KIF4A-RELATED"/>
    <property type="match status" value="1"/>
</dbReference>
<sequence>MYSYSTGHSTGASISKIATPLRRNSSQTTARTRTPATSISYPSPTALSPTTVATPHAARPSAPANDTLSVHVALRVRPLTTTNDDEPVHQAAPALARTLLNAKHHNDVIELTPGSTAVAVNVPGTGVGSGHKQFTFDYVFGQQSTQAEIYESSVVPLLDKFADGYNVTILAYGQTSSGKTYTMGTGMSDAYALEPTQQGIIPRAIHTLFQFLSLQPPEWVTYQVTVSYLELYNEDLIDLIAACQGRPRPPITIREDTRGRIYWSGVREEPVYSADDVFRILEAGSHIRQTNTTDMNEKSSRSHAIFSVSLRQERWVARDDGTKLPSSGSNPLSPMGVPPGSRDAMRHSQGALASPLESGADKVVIQSKFHFVDLAGSERLKRTNSIGDRAREGISINAGLLALGNVISALGDPSKRATHIPYRDSKLTRLLQDSLGGNSQTLMIACVSPAESNLNETLNTLKYANRARNIKNQVSVNQELPNDIDYLRGQINRLKNELHTVKEELKQYQALGPWGANGSKANNRISMPVLFPPGNSPRQDLSSSDQTLVALRKRHEALESEFEHLNDTYTDLLLKFNTTSLELAKAKDELHEKTQLVIDLQSSTLGSSSPDGRRLSPMPRSPITSSFFADPKGVSRIPSARRPSMSSTATPEHRNSALGLRRLELTPRRDPLNVDSLHHSSPDLLSRSVAFDASLASPSAREMRLETELASLRRVLENTCQNLEWHQSQLGTSEKYQKTQERMIQDLRGQLERSHAAVPTGPNFAADHDDVDDLGSVSPPPGLSEDISFLSAQDNDLGKVSPPPGLSDMITSPQFSSIDGIPGEGSLHIANTAGSVGQLMAQLDQAKQELAELRLRDYEGQQRVQELVQRLASPHSPAPADILRSGNGQGQSVAHGSDDEADPLPARWETRATIHRLERENHACQLKIQQLTDTLEAMEQEHKGTKRSPTASPSMASDMDTRLNSQSPADLTTQLETQLHETAVKYDCLMAESTEETATLRQSIGKLQSQLASEQEALAVAQADAEHRLADLGKAYEQRLASLDQRVVELDASAREWERKWATAEEAREAGLVQHERLALECEDKKRNIEELEQQIEALVAQLPNAEADHQGLSLGNLGSELHNATQGQLGSTARSHTPPSSLLPVESTGARHDSMSSTFQELQDTVARLQDENAAMCDQLVESEKAYVRYQARDRQQSGEFQQMAQDLQQTQREVVDLKGQLEVLQTQHDQGQVDLERSHHELMATQRQLRETQQAMTQLNDQHESVQRDTVAHWSATLHANEKAYHLGLSSVLGQLSQCHTRFDTITQAYLARTERMEQHCAQLELAFADCQANLRTQHQQQLTAQEHAHRADRALMEESNLLLRNQLAQLTDQHNQATQQLAELQDALRQEISSSEARIALLRTAIDRYQGDAASLDDPVYPSNRSVSETETRVGADDTQDDHDHASAKDQPTDQQFLTLRSWQSQLLNHQATIAALTDKLTALQDAQRNQLTQAHHQFAVEREMLEQECATLRSQLATMEQPAAQLTRRASVTSLVSNVSAPEPLSAATAAALAMTEQSPALASSRSDPEANPLESYPDVRALSDSNLHKSYTSKVSMNASTPSISGSSKSRLLDSQHAAVTRDAQLPAEPTVQATPAVLEASLSQVSLPVSGSHISNAGHDTDEPHVAELEAKIMQLETDKQQLHARILALEYEVDDVNSRKDLVAKHLEAAFDRQHQQQLARPPPPTDTDSAIAMPVPAQPSPISRSFSFLTKGLRGNTSAPRPKDGAMAQLHEGLSGHGPLGFTSSGGLMANGHEGSASLGPLPPTPTADRSESTHPSDELLASMQAEITQLKQELSRLNTKNQHLTKTTNTMEEELLHVADLNDQLEEELSQYRLQSSLMQATNPSFDHGLSVEASMATEHGDADGLGDGMPRNLLPDSLLSSGPIHHLPLERHPSLNKPQSADNQQLQHLMSEVADHRSKVEHLQVLVDEQQSKIQRQESTVANLELKLREAETMVNELQAKIQSLESDLAQERELVAKHQASATDHSAGGSKDYQSNGGPSRPRDLTVATPSLADMPTTPNPRYSLTTSLKTPTYSVAATPTTMKYTDAEVTQMRSRISSLESDMQVHLNLIQNLETTLTEMEQDKDQCESEMAELRQKILSQTSEIKTLRDQLHGLNMQLDEAKNWADLEKRKLEMLKLKNRELSEEIAELKTTKKSSGGFLCF</sequence>
<keyword evidence="6" id="KW-0505">Motor protein</keyword>
<dbReference type="GO" id="GO:0005524">
    <property type="term" value="F:ATP binding"/>
    <property type="evidence" value="ECO:0007669"/>
    <property type="project" value="UniProtKB-UniRule"/>
</dbReference>
<dbReference type="Proteomes" id="UP001151582">
    <property type="component" value="Unassembled WGS sequence"/>
</dbReference>
<feature type="coiled-coil region" evidence="7">
    <location>
        <begin position="541"/>
        <end position="568"/>
    </location>
</feature>
<comment type="subcellular location">
    <subcellularLocation>
        <location evidence="1">Cytoplasm</location>
    </subcellularLocation>
</comment>
<comment type="similarity">
    <text evidence="6">Belongs to the TRAFAC class myosin-kinesin ATPase superfamily. Kinesin family.</text>
</comment>
<feature type="compositionally biased region" description="Polar residues" evidence="8">
    <location>
        <begin position="1598"/>
        <end position="1615"/>
    </location>
</feature>
<organism evidence="10 11">
    <name type="scientific">Dimargaris verticillata</name>
    <dbReference type="NCBI Taxonomy" id="2761393"/>
    <lineage>
        <taxon>Eukaryota</taxon>
        <taxon>Fungi</taxon>
        <taxon>Fungi incertae sedis</taxon>
        <taxon>Zoopagomycota</taxon>
        <taxon>Kickxellomycotina</taxon>
        <taxon>Dimargaritomycetes</taxon>
        <taxon>Dimargaritales</taxon>
        <taxon>Dimargaritaceae</taxon>
        <taxon>Dimargaris</taxon>
    </lineage>
</organism>
<dbReference type="Pfam" id="PF00225">
    <property type="entry name" value="Kinesin"/>
    <property type="match status" value="1"/>
</dbReference>
<accession>A0A9W8ECD5</accession>
<dbReference type="GO" id="GO:0007018">
    <property type="term" value="P:microtubule-based movement"/>
    <property type="evidence" value="ECO:0007669"/>
    <property type="project" value="InterPro"/>
</dbReference>
<dbReference type="GO" id="GO:0005875">
    <property type="term" value="C:microtubule associated complex"/>
    <property type="evidence" value="ECO:0007669"/>
    <property type="project" value="TreeGrafter"/>
</dbReference>
<dbReference type="EMBL" id="JANBQB010000370">
    <property type="protein sequence ID" value="KAJ1977155.1"/>
    <property type="molecule type" value="Genomic_DNA"/>
</dbReference>
<dbReference type="OrthoDB" id="3176171at2759"/>
<feature type="region of interest" description="Disordered" evidence="8">
    <location>
        <begin position="1598"/>
        <end position="1630"/>
    </location>
</feature>
<keyword evidence="11" id="KW-1185">Reference proteome</keyword>
<dbReference type="SUPFAM" id="SSF57997">
    <property type="entry name" value="Tropomyosin"/>
    <property type="match status" value="1"/>
</dbReference>
<dbReference type="InterPro" id="IPR027417">
    <property type="entry name" value="P-loop_NTPase"/>
</dbReference>
<feature type="region of interest" description="Disordered" evidence="8">
    <location>
        <begin position="1720"/>
        <end position="1825"/>
    </location>
</feature>
<feature type="coiled-coil region" evidence="7">
    <location>
        <begin position="1004"/>
        <end position="1109"/>
    </location>
</feature>
<feature type="region of interest" description="Disordered" evidence="8">
    <location>
        <begin position="601"/>
        <end position="659"/>
    </location>
</feature>
<feature type="region of interest" description="Disordered" evidence="8">
    <location>
        <begin position="871"/>
        <end position="905"/>
    </location>
</feature>
<feature type="region of interest" description="Disordered" evidence="8">
    <location>
        <begin position="1417"/>
        <end position="1455"/>
    </location>
</feature>
<evidence type="ECO:0000313" key="11">
    <source>
        <dbReference type="Proteomes" id="UP001151582"/>
    </source>
</evidence>
<dbReference type="Gene3D" id="1.20.5.340">
    <property type="match status" value="2"/>
</dbReference>
<dbReference type="InterPro" id="IPR027640">
    <property type="entry name" value="Kinesin-like_fam"/>
</dbReference>
<dbReference type="PROSITE" id="PS50067">
    <property type="entry name" value="KINESIN_MOTOR_2"/>
    <property type="match status" value="1"/>
</dbReference>
<dbReference type="GO" id="GO:0008017">
    <property type="term" value="F:microtubule binding"/>
    <property type="evidence" value="ECO:0007669"/>
    <property type="project" value="InterPro"/>
</dbReference>
<dbReference type="GO" id="GO:0007052">
    <property type="term" value="P:mitotic spindle organization"/>
    <property type="evidence" value="ECO:0007669"/>
    <property type="project" value="TreeGrafter"/>
</dbReference>
<gene>
    <name evidence="10" type="ORF">H4R34_003696</name>
</gene>
<evidence type="ECO:0000313" key="10">
    <source>
        <dbReference type="EMBL" id="KAJ1977155.1"/>
    </source>
</evidence>
<keyword evidence="5 7" id="KW-0175">Coiled coil</keyword>
<feature type="coiled-coil region" evidence="7">
    <location>
        <begin position="1672"/>
        <end position="1699"/>
    </location>
</feature>
<evidence type="ECO:0000256" key="5">
    <source>
        <dbReference type="ARBA" id="ARBA00023054"/>
    </source>
</evidence>
<feature type="region of interest" description="Disordered" evidence="8">
    <location>
        <begin position="1908"/>
        <end position="1929"/>
    </location>
</feature>
<feature type="region of interest" description="Disordered" evidence="8">
    <location>
        <begin position="1111"/>
        <end position="1151"/>
    </location>
</feature>
<feature type="region of interest" description="Disordered" evidence="8">
    <location>
        <begin position="2029"/>
        <end position="2078"/>
    </location>
</feature>